<reference evidence="1 2" key="1">
    <citation type="journal article" date="2012" name="J. Bacteriol.">
        <title>Complete Genome Sequence of Rahnella aquatilis CIP 78.65.</title>
        <authorList>
            <person name="Martinez R.J."/>
            <person name="Bruce D."/>
            <person name="Detter C."/>
            <person name="Goodwin L.A."/>
            <person name="Han J."/>
            <person name="Han C.S."/>
            <person name="Held B."/>
            <person name="Land M.L."/>
            <person name="Mikhailova N."/>
            <person name="Nolan M."/>
            <person name="Pennacchio L."/>
            <person name="Pitluck S."/>
            <person name="Tapia R."/>
            <person name="Woyke T."/>
            <person name="Sobecky P.A."/>
        </authorList>
    </citation>
    <scope>NUCLEOTIDE SEQUENCE [LARGE SCALE GENOMIC DNA]</scope>
    <source>
        <strain evidence="2">ATCC 33071 / DSM 4594 / JCM 1683 / NBRC 105701 / NCIMB 13365 / CIP 78.65</strain>
    </source>
</reference>
<evidence type="ECO:0000313" key="2">
    <source>
        <dbReference type="Proteomes" id="UP000009010"/>
    </source>
</evidence>
<dbReference type="PATRIC" id="fig|745277.3.peg.1950"/>
<dbReference type="KEGG" id="raq:Rahaq2_2035"/>
<keyword evidence="2" id="KW-1185">Reference proteome</keyword>
<evidence type="ECO:0000313" key="1">
    <source>
        <dbReference type="EMBL" id="AEX51896.1"/>
    </source>
</evidence>
<accession>H2IX18</accession>
<protein>
    <submittedName>
        <fullName evidence="1">Uncharacterized protein</fullName>
    </submittedName>
</protein>
<organism evidence="1 2">
    <name type="scientific">Rahnella aquatilis (strain ATCC 33071 / DSM 4594 / JCM 1683 / NBRC 105701 / NCIMB 13365 / CIP 78.65)</name>
    <dbReference type="NCBI Taxonomy" id="745277"/>
    <lineage>
        <taxon>Bacteria</taxon>
        <taxon>Pseudomonadati</taxon>
        <taxon>Pseudomonadota</taxon>
        <taxon>Gammaproteobacteria</taxon>
        <taxon>Enterobacterales</taxon>
        <taxon>Yersiniaceae</taxon>
        <taxon>Rahnella</taxon>
    </lineage>
</organism>
<dbReference type="HOGENOM" id="CLU_3188133_0_0_6"/>
<name>H2IX18_RAHAC</name>
<reference evidence="2" key="2">
    <citation type="submission" date="2012-01" db="EMBL/GenBank/DDBJ databases">
        <title>Complete sequence of chromosome of Rahnella aquatilis CIP 78.65.</title>
        <authorList>
            <person name="Lucas S."/>
            <person name="Han J."/>
            <person name="Lapidus A."/>
            <person name="Cheng J.-F."/>
            <person name="Goodwin L."/>
            <person name="Pitluck S."/>
            <person name="Peters L."/>
            <person name="Ovchinnikova G."/>
            <person name="Held B."/>
            <person name="Detter J.C."/>
            <person name="Han C."/>
            <person name="Tapia R."/>
            <person name="Land M."/>
            <person name="Hauser L."/>
            <person name="Kyrpides N."/>
            <person name="Ivanova N."/>
            <person name="Pagani I."/>
            <person name="Sobecky P."/>
            <person name="Martinez R."/>
            <person name="Woyke T."/>
        </authorList>
    </citation>
    <scope>NUCLEOTIDE SEQUENCE [LARGE SCALE GENOMIC DNA]</scope>
    <source>
        <strain evidence="2">ATCC 33071 / DSM 4594 / JCM 1683 / NBRC 105701 / NCIMB 13365 / CIP 78.65</strain>
    </source>
</reference>
<dbReference type="EMBL" id="CP003244">
    <property type="protein sequence ID" value="AEX51896.1"/>
    <property type="molecule type" value="Genomic_DNA"/>
</dbReference>
<proteinExistence type="predicted"/>
<gene>
    <name evidence="1" type="ordered locus">Rahaq2_2035</name>
</gene>
<dbReference type="Proteomes" id="UP000009010">
    <property type="component" value="Chromosome"/>
</dbReference>
<sequence length="46" mass="4927">MRTTKLSSVAFCEKKAGHAAGEITLSFVESAGSAKQTFRSSSYKLN</sequence>
<dbReference type="AlphaFoldDB" id="H2IX18"/>